<dbReference type="PANTHER" id="PTHR11469">
    <property type="entry name" value="GLUCOSE-6-PHOSPHATE ISOMERASE"/>
    <property type="match status" value="1"/>
</dbReference>
<dbReference type="Proteomes" id="UP000481872">
    <property type="component" value="Unassembled WGS sequence"/>
</dbReference>
<keyword evidence="11" id="KW-1185">Reference proteome</keyword>
<dbReference type="UniPathway" id="UPA00138"/>
<dbReference type="PROSITE" id="PS00765">
    <property type="entry name" value="P_GLUCOSE_ISOMERASE_1"/>
    <property type="match status" value="1"/>
</dbReference>
<dbReference type="PROSITE" id="PS00174">
    <property type="entry name" value="P_GLUCOSE_ISOMERASE_2"/>
    <property type="match status" value="1"/>
</dbReference>
<keyword evidence="6 8" id="KW-0413">Isomerase</keyword>
<dbReference type="Gene3D" id="3.40.50.10490">
    <property type="entry name" value="Glucose-6-phosphate isomerase like protein, domain 1"/>
    <property type="match status" value="2"/>
</dbReference>
<protein>
    <recommendedName>
        <fullName evidence="8">Glucose-6-phosphate isomerase</fullName>
        <shortName evidence="8">GPI</shortName>
        <ecNumber evidence="8">5.3.1.9</ecNumber>
    </recommendedName>
    <alternativeName>
        <fullName evidence="8">Phosphoglucose isomerase</fullName>
        <shortName evidence="8">PGI</shortName>
    </alternativeName>
    <alternativeName>
        <fullName evidence="8">Phosphohexose isomerase</fullName>
        <shortName evidence="8">PHI</shortName>
    </alternativeName>
</protein>
<comment type="pathway">
    <text evidence="1 8 9">Carbohydrate degradation; glycolysis; D-glyceraldehyde 3-phosphate and glycerone phosphate from D-glucose: step 2/4.</text>
</comment>
<dbReference type="GO" id="GO:0006094">
    <property type="term" value="P:gluconeogenesis"/>
    <property type="evidence" value="ECO:0007669"/>
    <property type="project" value="UniProtKB-UniRule"/>
</dbReference>
<dbReference type="EMBL" id="JAAGPU010000027">
    <property type="protein sequence ID" value="NEU05829.1"/>
    <property type="molecule type" value="Genomic_DNA"/>
</dbReference>
<keyword evidence="4 8" id="KW-0963">Cytoplasm</keyword>
<dbReference type="GO" id="GO:0006096">
    <property type="term" value="P:glycolytic process"/>
    <property type="evidence" value="ECO:0007669"/>
    <property type="project" value="UniProtKB-UniRule"/>
</dbReference>
<evidence type="ECO:0000256" key="6">
    <source>
        <dbReference type="ARBA" id="ARBA00023235"/>
    </source>
</evidence>
<dbReference type="InterPro" id="IPR035482">
    <property type="entry name" value="SIS_PGI_2"/>
</dbReference>
<gene>
    <name evidence="8" type="primary">pgi</name>
    <name evidence="10" type="ORF">G3M99_13415</name>
</gene>
<keyword evidence="5 8" id="KW-0324">Glycolysis</keyword>
<dbReference type="EC" id="5.3.1.9" evidence="8"/>
<comment type="pathway">
    <text evidence="8">Carbohydrate biosynthesis; gluconeogenesis.</text>
</comment>
<keyword evidence="3 8" id="KW-0312">Gluconeogenesis</keyword>
<dbReference type="PANTHER" id="PTHR11469:SF1">
    <property type="entry name" value="GLUCOSE-6-PHOSPHATE ISOMERASE"/>
    <property type="match status" value="1"/>
</dbReference>
<organism evidence="10 11">
    <name type="scientific">Clostridium senegalense</name>
    <dbReference type="NCBI Taxonomy" id="1465809"/>
    <lineage>
        <taxon>Bacteria</taxon>
        <taxon>Bacillati</taxon>
        <taxon>Bacillota</taxon>
        <taxon>Clostridia</taxon>
        <taxon>Eubacteriales</taxon>
        <taxon>Clostridiaceae</taxon>
        <taxon>Clostridium</taxon>
    </lineage>
</organism>
<dbReference type="GO" id="GO:0097367">
    <property type="term" value="F:carbohydrate derivative binding"/>
    <property type="evidence" value="ECO:0007669"/>
    <property type="project" value="InterPro"/>
</dbReference>
<dbReference type="InterPro" id="IPR046348">
    <property type="entry name" value="SIS_dom_sf"/>
</dbReference>
<comment type="catalytic activity">
    <reaction evidence="7 8 9">
        <text>alpha-D-glucose 6-phosphate = beta-D-fructose 6-phosphate</text>
        <dbReference type="Rhea" id="RHEA:11816"/>
        <dbReference type="ChEBI" id="CHEBI:57634"/>
        <dbReference type="ChEBI" id="CHEBI:58225"/>
        <dbReference type="EC" id="5.3.1.9"/>
    </reaction>
</comment>
<dbReference type="GO" id="GO:0005829">
    <property type="term" value="C:cytosol"/>
    <property type="evidence" value="ECO:0007669"/>
    <property type="project" value="TreeGrafter"/>
</dbReference>
<dbReference type="GO" id="GO:0004347">
    <property type="term" value="F:glucose-6-phosphate isomerase activity"/>
    <property type="evidence" value="ECO:0007669"/>
    <property type="project" value="UniProtKB-UniRule"/>
</dbReference>
<dbReference type="InterPro" id="IPR035476">
    <property type="entry name" value="SIS_PGI_1"/>
</dbReference>
<dbReference type="Pfam" id="PF00342">
    <property type="entry name" value="PGI"/>
    <property type="match status" value="1"/>
</dbReference>
<comment type="similarity">
    <text evidence="2 8 9">Belongs to the GPI family.</text>
</comment>
<evidence type="ECO:0000256" key="9">
    <source>
        <dbReference type="RuleBase" id="RU000612"/>
    </source>
</evidence>
<dbReference type="GO" id="GO:0051156">
    <property type="term" value="P:glucose 6-phosphate metabolic process"/>
    <property type="evidence" value="ECO:0007669"/>
    <property type="project" value="TreeGrafter"/>
</dbReference>
<dbReference type="FunFam" id="3.40.50.10490:FF:000015">
    <property type="entry name" value="Glucose-6-phosphate isomerase"/>
    <property type="match status" value="1"/>
</dbReference>
<dbReference type="GO" id="GO:0048029">
    <property type="term" value="F:monosaccharide binding"/>
    <property type="evidence" value="ECO:0007669"/>
    <property type="project" value="TreeGrafter"/>
</dbReference>
<dbReference type="PROSITE" id="PS51463">
    <property type="entry name" value="P_GLUCOSE_ISOMERASE_3"/>
    <property type="match status" value="1"/>
</dbReference>
<evidence type="ECO:0000313" key="10">
    <source>
        <dbReference type="EMBL" id="NEU05829.1"/>
    </source>
</evidence>
<evidence type="ECO:0000313" key="11">
    <source>
        <dbReference type="Proteomes" id="UP000481872"/>
    </source>
</evidence>
<reference evidence="10 11" key="1">
    <citation type="submission" date="2020-02" db="EMBL/GenBank/DDBJ databases">
        <title>Genome assembly of a novel Clostridium senegalense strain.</title>
        <authorList>
            <person name="Gupta T.B."/>
            <person name="Jauregui R."/>
            <person name="Maclean P."/>
            <person name="Nawarathana A."/>
            <person name="Brightwell G."/>
        </authorList>
    </citation>
    <scope>NUCLEOTIDE SEQUENCE [LARGE SCALE GENOMIC DNA]</scope>
    <source>
        <strain evidence="10 11">AGRFS4</strain>
    </source>
</reference>
<name>A0A6M0H5C1_9CLOT</name>
<evidence type="ECO:0000256" key="4">
    <source>
        <dbReference type="ARBA" id="ARBA00022490"/>
    </source>
</evidence>
<dbReference type="RefSeq" id="WP_199870477.1">
    <property type="nucleotide sequence ID" value="NZ_JAAGPU010000027.1"/>
</dbReference>
<accession>A0A6M0H5C1</accession>
<dbReference type="AlphaFoldDB" id="A0A6M0H5C1"/>
<dbReference type="InterPro" id="IPR001672">
    <property type="entry name" value="G6P_Isomerase"/>
</dbReference>
<evidence type="ECO:0000256" key="3">
    <source>
        <dbReference type="ARBA" id="ARBA00022432"/>
    </source>
</evidence>
<dbReference type="HAMAP" id="MF_00473">
    <property type="entry name" value="G6P_isomerase"/>
    <property type="match status" value="1"/>
</dbReference>
<comment type="function">
    <text evidence="8">Catalyzes the reversible isomerization of glucose-6-phosphate to fructose-6-phosphate.</text>
</comment>
<dbReference type="SUPFAM" id="SSF53697">
    <property type="entry name" value="SIS domain"/>
    <property type="match status" value="1"/>
</dbReference>
<dbReference type="InterPro" id="IPR018189">
    <property type="entry name" value="Phosphoglucose_isomerase_CS"/>
</dbReference>
<feature type="active site" description="Proton donor" evidence="8">
    <location>
        <position position="290"/>
    </location>
</feature>
<dbReference type="NCBIfam" id="NF010697">
    <property type="entry name" value="PRK14097.1"/>
    <property type="match status" value="1"/>
</dbReference>
<feature type="active site" evidence="8">
    <location>
        <position position="425"/>
    </location>
</feature>
<evidence type="ECO:0000256" key="5">
    <source>
        <dbReference type="ARBA" id="ARBA00023152"/>
    </source>
</evidence>
<evidence type="ECO:0000256" key="1">
    <source>
        <dbReference type="ARBA" id="ARBA00004926"/>
    </source>
</evidence>
<dbReference type="CDD" id="cd05016">
    <property type="entry name" value="SIS_PGI_2"/>
    <property type="match status" value="1"/>
</dbReference>
<sequence length="476" mass="54593">MNNIEVDFSKCYPYLKSEEILIFDNMTREIHNMMHNKNCIGSEYLGWLNLPSEFPKDEIKRIKNVAVNIKKHSDAFIIVGIGGSYLGARAVIEGLTHTFHNSLPKSERTAPKIYFAGNNISSTYLSEILDMVEHIDFSINVISKSGTTTEPAIAFRFLKDVLEKKYGKDGARERIFITTDKNKGAMRKLCDEEGYENFVIPDDIGGRYSVLTSVGLLPIAVAGIDIEELLKGAEDASVEYNNYNLEENSCYRYAIARHLLYMKGKFIEIMATYEPCMNYFGEWWKQLFGESLGKNHTGIFPATVNFSTDLHSMGQYIQEGLRIFFETTINIKETKRELVIFNDEKNIDELNFLEGKTIDYINKRAMEGTELAHNQGEVPNITITIPNLSPYYVGYMIYFFEKACSVCGYLIGVNPFDQQGVENYKSNMFALLGKPGYEDKKIELEMKLEEMNNENFSRCRCMSCKTNHRECSKRIW</sequence>
<dbReference type="FunFam" id="3.40.50.10490:FF:000016">
    <property type="entry name" value="Glucose-6-phosphate isomerase"/>
    <property type="match status" value="1"/>
</dbReference>
<proteinExistence type="inferred from homology"/>
<evidence type="ECO:0000256" key="8">
    <source>
        <dbReference type="HAMAP-Rule" id="MF_00473"/>
    </source>
</evidence>
<dbReference type="PRINTS" id="PR00662">
    <property type="entry name" value="G6PISOMERASE"/>
</dbReference>
<dbReference type="UniPathway" id="UPA00109">
    <property type="reaction ID" value="UER00181"/>
</dbReference>
<evidence type="ECO:0000256" key="2">
    <source>
        <dbReference type="ARBA" id="ARBA00006604"/>
    </source>
</evidence>
<comment type="subcellular location">
    <subcellularLocation>
        <location evidence="8">Cytoplasm</location>
    </subcellularLocation>
</comment>
<comment type="caution">
    <text evidence="10">The sequence shown here is derived from an EMBL/GenBank/DDBJ whole genome shotgun (WGS) entry which is preliminary data.</text>
</comment>
<evidence type="ECO:0000256" key="7">
    <source>
        <dbReference type="ARBA" id="ARBA00029321"/>
    </source>
</evidence>
<comment type="caution">
    <text evidence="8">Lacks conserved residue(s) required for the propagation of feature annotation.</text>
</comment>
<dbReference type="CDD" id="cd05015">
    <property type="entry name" value="SIS_PGI_1"/>
    <property type="match status" value="1"/>
</dbReference>